<feature type="compositionally biased region" description="Low complexity" evidence="1">
    <location>
        <begin position="73"/>
        <end position="84"/>
    </location>
</feature>
<sequence>MPLPSGEFASLARGLEDDSYRHWLVHRGQAPSEWQHDESFSAVVHLTPAEMAEIAHSIRSLVAGHRSRDQRPAARPARPARPAGAVPVAAVARLFPLLDR</sequence>
<dbReference type="Proteomes" id="UP000190539">
    <property type="component" value="Unassembled WGS sequence"/>
</dbReference>
<keyword evidence="3" id="KW-1185">Reference proteome</keyword>
<feature type="region of interest" description="Disordered" evidence="1">
    <location>
        <begin position="63"/>
        <end position="84"/>
    </location>
</feature>
<evidence type="ECO:0000313" key="2">
    <source>
        <dbReference type="EMBL" id="OON82540.1"/>
    </source>
</evidence>
<evidence type="ECO:0000256" key="1">
    <source>
        <dbReference type="SAM" id="MobiDB-lite"/>
    </source>
</evidence>
<dbReference type="AlphaFoldDB" id="A0A1V4AFM3"/>
<organism evidence="2 3">
    <name type="scientific">Streptomyces tsukubensis</name>
    <dbReference type="NCBI Taxonomy" id="83656"/>
    <lineage>
        <taxon>Bacteria</taxon>
        <taxon>Bacillati</taxon>
        <taxon>Actinomycetota</taxon>
        <taxon>Actinomycetes</taxon>
        <taxon>Kitasatosporales</taxon>
        <taxon>Streptomycetaceae</taxon>
        <taxon>Streptomyces</taxon>
    </lineage>
</organism>
<name>A0A1V4AFM3_9ACTN</name>
<gene>
    <name evidence="2" type="ORF">B1H18_00140</name>
</gene>
<protein>
    <submittedName>
        <fullName evidence="2">Uncharacterized protein</fullName>
    </submittedName>
</protein>
<dbReference type="RefSeq" id="WP_370622884.1">
    <property type="nucleotide sequence ID" value="NZ_CP045178.1"/>
</dbReference>
<reference evidence="2 3" key="1">
    <citation type="submission" date="2017-02" db="EMBL/GenBank/DDBJ databases">
        <title>Draft Genome Sequence of Streptomyces tsukubaensis F601, a Producer of the immunosuppressant tacrolimus FK506.</title>
        <authorList>
            <person name="Zong G."/>
            <person name="Zhong C."/>
            <person name="Fu J."/>
            <person name="Qin R."/>
            <person name="Cao G."/>
        </authorList>
    </citation>
    <scope>NUCLEOTIDE SEQUENCE [LARGE SCALE GENOMIC DNA]</scope>
    <source>
        <strain evidence="2 3">F601</strain>
    </source>
</reference>
<evidence type="ECO:0000313" key="3">
    <source>
        <dbReference type="Proteomes" id="UP000190539"/>
    </source>
</evidence>
<dbReference type="EMBL" id="MVFC01000001">
    <property type="protein sequence ID" value="OON82540.1"/>
    <property type="molecule type" value="Genomic_DNA"/>
</dbReference>
<proteinExistence type="predicted"/>
<accession>A0A1V4AFM3</accession>
<dbReference type="STRING" id="83656.B1H18_00140"/>
<comment type="caution">
    <text evidence="2">The sequence shown here is derived from an EMBL/GenBank/DDBJ whole genome shotgun (WGS) entry which is preliminary data.</text>
</comment>